<protein>
    <submittedName>
        <fullName evidence="1">Uncharacterized protein</fullName>
    </submittedName>
</protein>
<gene>
    <name evidence="1" type="ORF">SNAT2548_LOCUS11737</name>
</gene>
<dbReference type="AlphaFoldDB" id="A0A812LFI9"/>
<dbReference type="EMBL" id="CAJNDS010001088">
    <property type="protein sequence ID" value="CAE7246612.1"/>
    <property type="molecule type" value="Genomic_DNA"/>
</dbReference>
<sequence>MCRAQRVTPNMSGVGLRMHRKSLFECTREQEGILKTDNPGVNCDVSALSSAEFFALRAQQCAIAIPSRTLSSDMATQLWKFALATRPQKRAAAAGRRPRSDMHFLRARVVACCCHSSELLLEFVAVHGQSQTPETCEGETCEEGVFMQVRSMPASFLELSMAQIRSGARGAPVEQLKQQLRGMAMARVGAGSGDPNYTVWNISQANFSAVFASIKEDMEAIIDEIELSATRDNNQLELARGAVADCNTQLNRSVPQDVQDLGALHRACRVQEASDLAARDAAFQALTAHLQNPISVQDCLQDFGRGGCEVNDITSTEYVQRALECSEAIRDWAGTYHSQLDTLQSTYDSAVAAYADKTKECNVDQQEFEIGYCTLRTHLEDQCSEQHTCYDSAQSLFNSTRDLILQSNASRYVAYASARQVQCYIDVLSADNLTASAVDSCDQAQFDTSNLTLNIPELPAKMQCNIFDDDFPCSQEWIHYSYVNFPSGVHLAACAALRPSRR</sequence>
<evidence type="ECO:0000313" key="2">
    <source>
        <dbReference type="Proteomes" id="UP000604046"/>
    </source>
</evidence>
<name>A0A812LFI9_9DINO</name>
<reference evidence="1" key="1">
    <citation type="submission" date="2021-02" db="EMBL/GenBank/DDBJ databases">
        <authorList>
            <person name="Dougan E. K."/>
            <person name="Rhodes N."/>
            <person name="Thang M."/>
            <person name="Chan C."/>
        </authorList>
    </citation>
    <scope>NUCLEOTIDE SEQUENCE</scope>
</reference>
<comment type="caution">
    <text evidence="1">The sequence shown here is derived from an EMBL/GenBank/DDBJ whole genome shotgun (WGS) entry which is preliminary data.</text>
</comment>
<organism evidence="1 2">
    <name type="scientific">Symbiodinium natans</name>
    <dbReference type="NCBI Taxonomy" id="878477"/>
    <lineage>
        <taxon>Eukaryota</taxon>
        <taxon>Sar</taxon>
        <taxon>Alveolata</taxon>
        <taxon>Dinophyceae</taxon>
        <taxon>Suessiales</taxon>
        <taxon>Symbiodiniaceae</taxon>
        <taxon>Symbiodinium</taxon>
    </lineage>
</organism>
<accession>A0A812LFI9</accession>
<proteinExistence type="predicted"/>
<evidence type="ECO:0000313" key="1">
    <source>
        <dbReference type="EMBL" id="CAE7246612.1"/>
    </source>
</evidence>
<keyword evidence="2" id="KW-1185">Reference proteome</keyword>
<dbReference type="Proteomes" id="UP000604046">
    <property type="component" value="Unassembled WGS sequence"/>
</dbReference>